<dbReference type="InterPro" id="IPR029052">
    <property type="entry name" value="Metallo-depent_PP-like"/>
</dbReference>
<evidence type="ECO:0000313" key="2">
    <source>
        <dbReference type="Proteomes" id="UP000019249"/>
    </source>
</evidence>
<evidence type="ECO:0000313" key="1">
    <source>
        <dbReference type="EMBL" id="EUJ28220.1"/>
    </source>
</evidence>
<accession>A0ABP3AVQ5</accession>
<reference evidence="1 2" key="1">
    <citation type="journal article" date="2014" name="Int. J. Syst. Evol. Microbiol.">
        <title>Listeria floridensis sp. nov., Listeria aquatica sp. nov., Listeria cornellensis sp. nov., Listeria riparia sp. nov. and Listeria grandensis sp. nov., from agricultural and natural environments.</title>
        <authorList>
            <person name="den Bakker H.C."/>
            <person name="Warchocki S."/>
            <person name="Wright E.M."/>
            <person name="Allred A.F."/>
            <person name="Ahlstrom C."/>
            <person name="Manuel C.S."/>
            <person name="Stasiewicz M.J."/>
            <person name="Burrell A."/>
            <person name="Roof S."/>
            <person name="Strawn L."/>
            <person name="Fortes E.D."/>
            <person name="Nightingale K.K."/>
            <person name="Kephart D."/>
            <person name="Wiedmann M."/>
        </authorList>
    </citation>
    <scope>NUCLEOTIDE SEQUENCE [LARGE SCALE GENOMIC DNA]</scope>
    <source>
        <strain evidence="1 2">FSL S10-1187</strain>
    </source>
</reference>
<keyword evidence="2" id="KW-1185">Reference proteome</keyword>
<evidence type="ECO:0008006" key="3">
    <source>
        <dbReference type="Google" id="ProtNLM"/>
    </source>
</evidence>
<dbReference type="Gene3D" id="3.60.21.10">
    <property type="match status" value="1"/>
</dbReference>
<gene>
    <name evidence="1" type="ORF">MFLO_12516</name>
</gene>
<organism evidence="1 2">
    <name type="scientific">Listeria floridensis FSL S10-1187</name>
    <dbReference type="NCBI Taxonomy" id="1265817"/>
    <lineage>
        <taxon>Bacteria</taxon>
        <taxon>Bacillati</taxon>
        <taxon>Bacillota</taxon>
        <taxon>Bacilli</taxon>
        <taxon>Bacillales</taxon>
        <taxon>Listeriaceae</taxon>
        <taxon>Listeria</taxon>
    </lineage>
</organism>
<comment type="caution">
    <text evidence="1">The sequence shown here is derived from an EMBL/GenBank/DDBJ whole genome shotgun (WGS) entry which is preliminary data.</text>
</comment>
<protein>
    <recommendedName>
        <fullName evidence="3">Serine/threonine protein phosphatase</fullName>
    </recommendedName>
</protein>
<name>A0ABP3AVQ5_9LIST</name>
<proteinExistence type="predicted"/>
<sequence>MKPIFAVGDVHGEIELLKKNFKKTGIGNRNNFCFLAI</sequence>
<dbReference type="Proteomes" id="UP000019249">
    <property type="component" value="Unassembled WGS sequence"/>
</dbReference>
<dbReference type="EMBL" id="AODF01000029">
    <property type="protein sequence ID" value="EUJ28220.1"/>
    <property type="molecule type" value="Genomic_DNA"/>
</dbReference>